<comment type="catalytic activity">
    <reaction evidence="5">
        <text>L-proline + a quinone = (S)-1-pyrroline-5-carboxylate + a quinol + H(+)</text>
        <dbReference type="Rhea" id="RHEA:23784"/>
        <dbReference type="ChEBI" id="CHEBI:15378"/>
        <dbReference type="ChEBI" id="CHEBI:17388"/>
        <dbReference type="ChEBI" id="CHEBI:24646"/>
        <dbReference type="ChEBI" id="CHEBI:60039"/>
        <dbReference type="ChEBI" id="CHEBI:132124"/>
        <dbReference type="EC" id="1.5.5.2"/>
    </reaction>
</comment>
<keyword evidence="5" id="KW-0274">FAD</keyword>
<dbReference type="InterPro" id="IPR002872">
    <property type="entry name" value="Proline_DH_dom"/>
</dbReference>
<dbReference type="RefSeq" id="WP_119894558.1">
    <property type="nucleotide sequence ID" value="NZ_CP032419.1"/>
</dbReference>
<dbReference type="EC" id="1.5.5.2" evidence="5"/>
<dbReference type="GO" id="GO:0003700">
    <property type="term" value="F:DNA-binding transcription factor activity"/>
    <property type="evidence" value="ECO:0007669"/>
    <property type="project" value="InterPro"/>
</dbReference>
<keyword evidence="11" id="KW-1185">Reference proteome</keyword>
<dbReference type="PROSITE" id="PS00070">
    <property type="entry name" value="ALDEHYDE_DEHYDR_CYS"/>
    <property type="match status" value="1"/>
</dbReference>
<keyword evidence="5" id="KW-0805">Transcription regulation</keyword>
<dbReference type="Gene3D" id="3.20.20.220">
    <property type="match status" value="1"/>
</dbReference>
<dbReference type="InterPro" id="IPR016163">
    <property type="entry name" value="Ald_DH_C"/>
</dbReference>
<keyword evidence="5" id="KW-0804">Transcription</keyword>
<dbReference type="Gene3D" id="3.40.605.10">
    <property type="entry name" value="Aldehyde Dehydrogenase, Chain A, domain 1"/>
    <property type="match status" value="1"/>
</dbReference>
<dbReference type="InterPro" id="IPR015590">
    <property type="entry name" value="Aldehyde_DH_dom"/>
</dbReference>
<dbReference type="Pfam" id="PF14850">
    <property type="entry name" value="Pro_dh-DNA_bdg"/>
    <property type="match status" value="1"/>
</dbReference>
<reference evidence="10" key="1">
    <citation type="submission" date="2018-09" db="EMBL/GenBank/DDBJ databases">
        <authorList>
            <person name="Parvin R."/>
            <person name="Begum J.A."/>
            <person name="Chowdhury E.H."/>
            <person name="Islam M.R."/>
            <person name="Harder T."/>
        </authorList>
    </citation>
    <scope>NUCLEOTIDE SEQUENCE</scope>
    <source>
        <strain evidence="10">K2W31S-8</strain>
    </source>
</reference>
<feature type="domain" description="Proline dehydrogenase PutA" evidence="9">
    <location>
        <begin position="78"/>
        <end position="190"/>
    </location>
</feature>
<keyword evidence="5" id="KW-0238">DNA-binding</keyword>
<sequence>MFKASHVLQADFLTRISSQKAADFFPQISANYNVDEAAYLQELLQLADPGNTGIEAIRQEARTLIEDVRSRDNAVDTLDALLRQYSLDTQEGLMLMCLAEALLRVPDAATADALIRDKLSAAEWERHLGKSDNVLVNFAAWGLVMTGKVVDPETADGRPKNVLGKLLQRSGEPVIRAAMNQAMKLMGKQFVLGRTISEALKNGRPQREQGYTYSFDMLGEAALTAADAEKYMADYRKAIDTVGAEPQVGPGPRPSISIKLSALHPRYEVAQRERVLTELFANVRELAIRARKLDVGISVDAEEADRLELSLELYEKLMRDPAIAGWGEFGLVVQAYSKRCLPVLVWLTLLGKELGAKMPLRLVKGAYWDSEIKQCQQWGLDGYPVFTRKEGTDTSYLACARYLLSEFTRGVIYPQFASHNAHTVSCILAMAAEAKGRTGEERNFEFQRLHGMGDALYDTILEQHRKNVRIYAPVGAHKDLLPYLVRRLLENGANSSFVHQLVDPSVPVASLIDHPATQLRKFTTLANDKIVLPAELFGAARQNSQGLNMNIQTQWTELERAYQPHLNRQWQAAPVINGQTLPGTAQEVRCPYELSRLVGTAQFASAAQAKQAMEALSAAWPRWNATPVDARAAILDRLADLLESHRAELMALCTLEAGKSLQDGIDEVREAVDFCRYYAQQARLRLGREELQGPTGERNELFHEGRGIFACVSPWNFPLAIYLGQISAALVAGNCVLAKPAEQTSLIAARALELLFEAGLPQDVIAFLPGDGATLGGVFCRDARLAGVCFTGSTDTARVINRQLAEKDGPIAALIAETGGQNAMIVDSTALPEQVVKDAVQSAFTSAGQRCSALRVLYVQADIAERVIDLIKGAMAELKIGPTHLRESDVGPVIDAEARAGLLAHIQQLKGAGKLIAEAELPAGLDGHFVAPVAFEIAGIHELKKENFGPVLHLVRFQASELEQVVAAINATGYGLTLGVHSRNEETARRIEALARVGNLYVNRNQIGAVVGVQPFGGCGLSGTGPKAGGPSYLLRFVNERSTSVNTTAVGGNASLLSLGDAES</sequence>
<comment type="function">
    <text evidence="5">Oxidizes proline to glutamate for use as a carbon and nitrogen source.</text>
</comment>
<dbReference type="InterPro" id="IPR016161">
    <property type="entry name" value="Ald_DH/histidinol_DH"/>
</dbReference>
<dbReference type="EMBL" id="CP032419">
    <property type="protein sequence ID" value="AYC33903.1"/>
    <property type="molecule type" value="Genomic_DNA"/>
</dbReference>
<dbReference type="UniPathway" id="UPA00261">
    <property type="reaction ID" value="UER00373"/>
</dbReference>
<comment type="pathway">
    <text evidence="5">Amino-acid degradation; L-proline degradation into L-glutamate; L-glutamate from L-proline: step 1/2.</text>
</comment>
<dbReference type="CDD" id="cd07125">
    <property type="entry name" value="ALDH_PutA-P5CDH"/>
    <property type="match status" value="1"/>
</dbReference>
<dbReference type="InterPro" id="IPR024089">
    <property type="entry name" value="PRODH_PutA_dom_I/II"/>
</dbReference>
<dbReference type="GO" id="GO:0009898">
    <property type="term" value="C:cytoplasmic side of plasma membrane"/>
    <property type="evidence" value="ECO:0007669"/>
    <property type="project" value="TreeGrafter"/>
</dbReference>
<dbReference type="InterPro" id="IPR029041">
    <property type="entry name" value="FAD-linked_oxidoreductase-like"/>
</dbReference>
<feature type="active site" evidence="6">
    <location>
        <position position="817"/>
    </location>
</feature>
<dbReference type="PANTHER" id="PTHR42862">
    <property type="entry name" value="DELTA-1-PYRROLINE-5-CARBOXYLATE DEHYDROGENASE 1, ISOFORM A-RELATED"/>
    <property type="match status" value="1"/>
</dbReference>
<dbReference type="Proteomes" id="UP000265560">
    <property type="component" value="Chromosome"/>
</dbReference>
<gene>
    <name evidence="10" type="primary">putA</name>
    <name evidence="10" type="ORF">D3880_16725</name>
</gene>
<comment type="similarity">
    <text evidence="5">In the C-terminal section; belongs to the aldehyde dehydrogenase family.</text>
</comment>
<dbReference type="SUPFAM" id="SSF81935">
    <property type="entry name" value="N-terminal domain of bifunctional PutA protein"/>
    <property type="match status" value="1"/>
</dbReference>
<dbReference type="InterPro" id="IPR050485">
    <property type="entry name" value="Proline_metab_enzyme"/>
</dbReference>
<protein>
    <recommendedName>
        <fullName evidence="5">Bifunctional protein PutA</fullName>
    </recommendedName>
    <domain>
        <recommendedName>
            <fullName evidence="5">Proline dehydrogenase</fullName>
            <ecNumber evidence="5">1.5.5.2</ecNumber>
        </recommendedName>
        <alternativeName>
            <fullName evidence="5">Proline oxidase</fullName>
        </alternativeName>
    </domain>
    <domain>
        <recommendedName>
            <fullName evidence="5">Delta-1-pyrroline-5-carboxylate dehydrogenase</fullName>
            <shortName evidence="5">P5C dehydrogenase</shortName>
            <ecNumber evidence="5">1.2.1.88</ecNumber>
        </recommendedName>
        <alternativeName>
            <fullName evidence="5">L-glutamate gamma-semialdehyde dehydrogenase</fullName>
        </alternativeName>
    </domain>
</protein>
<keyword evidence="3 5" id="KW-0520">NAD</keyword>
<dbReference type="KEGG" id="pcav:D3880_16725"/>
<dbReference type="PIRSF" id="PIRSF000197">
    <property type="entry name" value="Bifunct_PutA"/>
    <property type="match status" value="1"/>
</dbReference>
<dbReference type="Gene3D" id="3.40.309.10">
    <property type="entry name" value="Aldehyde Dehydrogenase, Chain A, domain 2"/>
    <property type="match status" value="1"/>
</dbReference>
<dbReference type="InterPro" id="IPR024082">
    <property type="entry name" value="PRODH_PutA_dom_II"/>
</dbReference>
<dbReference type="InterPro" id="IPR025703">
    <property type="entry name" value="Bifunct_PutA"/>
</dbReference>
<dbReference type="SUPFAM" id="SSF51730">
    <property type="entry name" value="FAD-linked oxidoreductase"/>
    <property type="match status" value="1"/>
</dbReference>
<keyword evidence="5" id="KW-0285">Flavoprotein</keyword>
<name>A0A385Z7F1_9PSED</name>
<feature type="domain" description="Aldehyde dehydrogenase" evidence="7">
    <location>
        <begin position="586"/>
        <end position="1040"/>
    </location>
</feature>
<dbReference type="Pfam" id="PF01619">
    <property type="entry name" value="Pro_dh"/>
    <property type="match status" value="1"/>
</dbReference>
<dbReference type="EC" id="1.2.1.88" evidence="5"/>
<keyword evidence="2 5" id="KW-0560">Oxidoreductase</keyword>
<organism evidence="10 11">
    <name type="scientific">Pseudomonas cavernae</name>
    <dbReference type="NCBI Taxonomy" id="2320867"/>
    <lineage>
        <taxon>Bacteria</taxon>
        <taxon>Pseudomonadati</taxon>
        <taxon>Pseudomonadota</taxon>
        <taxon>Gammaproteobacteria</taxon>
        <taxon>Pseudomonadales</taxon>
        <taxon>Pseudomonadaceae</taxon>
        <taxon>Pseudomonas</taxon>
    </lineage>
</organism>
<feature type="domain" description="Proline dehydrogenase" evidence="8">
    <location>
        <begin position="199"/>
        <end position="500"/>
    </location>
</feature>
<dbReference type="GO" id="GO:0004657">
    <property type="term" value="F:proline dehydrogenase activity"/>
    <property type="evidence" value="ECO:0007669"/>
    <property type="project" value="UniProtKB-UniRule"/>
</dbReference>
<comment type="cofactor">
    <cofactor evidence="5">
        <name>FAD</name>
        <dbReference type="ChEBI" id="CHEBI:57692"/>
    </cofactor>
</comment>
<keyword evidence="5" id="KW-0642">Proline metabolism</keyword>
<evidence type="ECO:0000256" key="2">
    <source>
        <dbReference type="ARBA" id="ARBA00023002"/>
    </source>
</evidence>
<dbReference type="FunFam" id="3.40.309.10:FF:000005">
    <property type="entry name" value="1-pyrroline-5-carboxylate dehydrogenase 1"/>
    <property type="match status" value="1"/>
</dbReference>
<dbReference type="NCBIfam" id="NF008869">
    <property type="entry name" value="PRK11904.1"/>
    <property type="match status" value="1"/>
</dbReference>
<comment type="similarity">
    <text evidence="5">In the N-terminal section; belongs to the proline dehydrogenase family.</text>
</comment>
<comment type="pathway">
    <text evidence="1 5">Amino-acid degradation; L-proline degradation into L-glutamate; L-glutamate from L-proline: step 2/2.</text>
</comment>
<evidence type="ECO:0000259" key="9">
    <source>
        <dbReference type="Pfam" id="PF14850"/>
    </source>
</evidence>
<evidence type="ECO:0000313" key="10">
    <source>
        <dbReference type="EMBL" id="AYC33903.1"/>
    </source>
</evidence>
<dbReference type="PANTHER" id="PTHR42862:SF1">
    <property type="entry name" value="DELTA-1-PYRROLINE-5-CARBOXYLATE DEHYDROGENASE 2, ISOFORM A-RELATED"/>
    <property type="match status" value="1"/>
</dbReference>
<feature type="active site" evidence="6">
    <location>
        <position position="851"/>
    </location>
</feature>
<evidence type="ECO:0000256" key="5">
    <source>
        <dbReference type="PIRNR" id="PIRNR000197"/>
    </source>
</evidence>
<dbReference type="InterPro" id="IPR016160">
    <property type="entry name" value="Ald_DH_CS_CYS"/>
</dbReference>
<comment type="catalytic activity">
    <reaction evidence="4 5">
        <text>L-glutamate 5-semialdehyde + NAD(+) + H2O = L-glutamate + NADH + 2 H(+)</text>
        <dbReference type="Rhea" id="RHEA:30235"/>
        <dbReference type="ChEBI" id="CHEBI:15377"/>
        <dbReference type="ChEBI" id="CHEBI:15378"/>
        <dbReference type="ChEBI" id="CHEBI:29985"/>
        <dbReference type="ChEBI" id="CHEBI:57540"/>
        <dbReference type="ChEBI" id="CHEBI:57945"/>
        <dbReference type="ChEBI" id="CHEBI:58066"/>
        <dbReference type="EC" id="1.2.1.88"/>
    </reaction>
</comment>
<dbReference type="Pfam" id="PF00171">
    <property type="entry name" value="Aldedh"/>
    <property type="match status" value="1"/>
</dbReference>
<dbReference type="GO" id="GO:0003842">
    <property type="term" value="F:L-glutamate gamma-semialdehyde dehydrogenase activity"/>
    <property type="evidence" value="ECO:0007669"/>
    <property type="project" value="UniProtKB-UniRule"/>
</dbReference>
<dbReference type="InterPro" id="IPR005933">
    <property type="entry name" value="PutA_C"/>
</dbReference>
<evidence type="ECO:0000259" key="7">
    <source>
        <dbReference type="Pfam" id="PF00171"/>
    </source>
</evidence>
<dbReference type="Gene3D" id="1.20.5.460">
    <property type="entry name" value="Single helix bin"/>
    <property type="match status" value="1"/>
</dbReference>
<dbReference type="AlphaFoldDB" id="A0A385Z7F1"/>
<keyword evidence="5" id="KW-0678">Repressor</keyword>
<dbReference type="GO" id="GO:0003677">
    <property type="term" value="F:DNA binding"/>
    <property type="evidence" value="ECO:0007669"/>
    <property type="project" value="UniProtKB-KW"/>
</dbReference>
<dbReference type="NCBIfam" id="TIGR01238">
    <property type="entry name" value="D1pyr5carbox3"/>
    <property type="match status" value="1"/>
</dbReference>
<dbReference type="SUPFAM" id="SSF53720">
    <property type="entry name" value="ALDH-like"/>
    <property type="match status" value="1"/>
</dbReference>
<dbReference type="GO" id="GO:0010133">
    <property type="term" value="P:L-proline catabolic process to L-glutamate"/>
    <property type="evidence" value="ECO:0007669"/>
    <property type="project" value="UniProtKB-UniRule"/>
</dbReference>
<accession>A0A385Z7F1</accession>
<evidence type="ECO:0000256" key="3">
    <source>
        <dbReference type="ARBA" id="ARBA00023027"/>
    </source>
</evidence>
<evidence type="ECO:0000256" key="1">
    <source>
        <dbReference type="ARBA" id="ARBA00004786"/>
    </source>
</evidence>
<dbReference type="InterPro" id="IPR016162">
    <property type="entry name" value="Ald_DH_N"/>
</dbReference>
<evidence type="ECO:0000313" key="11">
    <source>
        <dbReference type="Proteomes" id="UP000265560"/>
    </source>
</evidence>
<proteinExistence type="inferred from homology"/>
<evidence type="ECO:0000256" key="6">
    <source>
        <dbReference type="PIRSR" id="PIRSR000197-1"/>
    </source>
</evidence>
<dbReference type="OrthoDB" id="9812625at2"/>
<evidence type="ECO:0000259" key="8">
    <source>
        <dbReference type="Pfam" id="PF01619"/>
    </source>
</evidence>
<evidence type="ECO:0000256" key="4">
    <source>
        <dbReference type="ARBA" id="ARBA00048142"/>
    </source>
</evidence>